<evidence type="ECO:0008006" key="2">
    <source>
        <dbReference type="Google" id="ProtNLM"/>
    </source>
</evidence>
<dbReference type="SUPFAM" id="SSF110849">
    <property type="entry name" value="ParB/Sulfiredoxin"/>
    <property type="match status" value="1"/>
</dbReference>
<dbReference type="InterPro" id="IPR036086">
    <property type="entry name" value="ParB/Sulfiredoxin_sf"/>
</dbReference>
<reference evidence="1" key="1">
    <citation type="journal article" date="2017" name="Science">
        <title>Giant viruses with an expanded complement of translation system components.</title>
        <authorList>
            <person name="Schulz F."/>
            <person name="Yutin N."/>
            <person name="Ivanova N.N."/>
            <person name="Ortega D.R."/>
            <person name="Lee T.K."/>
            <person name="Vierheilig J."/>
            <person name="Daims H."/>
            <person name="Horn M."/>
            <person name="Wagner M."/>
            <person name="Jensen G.J."/>
            <person name="Kyrpides N.C."/>
            <person name="Koonin E.V."/>
            <person name="Woyke T."/>
        </authorList>
    </citation>
    <scope>NUCLEOTIDE SEQUENCE</scope>
    <source>
        <strain evidence="1">KNV1</strain>
    </source>
</reference>
<organism evidence="1">
    <name type="scientific">Klosneuvirus KNV1</name>
    <dbReference type="NCBI Taxonomy" id="1977640"/>
    <lineage>
        <taxon>Viruses</taxon>
        <taxon>Varidnaviria</taxon>
        <taxon>Bamfordvirae</taxon>
        <taxon>Nucleocytoviricota</taxon>
        <taxon>Megaviricetes</taxon>
        <taxon>Imitervirales</taxon>
        <taxon>Mimiviridae</taxon>
        <taxon>Klosneuvirinae</taxon>
        <taxon>Klosneuvirus</taxon>
    </lineage>
</organism>
<proteinExistence type="predicted"/>
<accession>A0A1V0SL60</accession>
<gene>
    <name evidence="1" type="ORF">Klosneuvirus_5_34</name>
</gene>
<protein>
    <recommendedName>
        <fullName evidence="2">ParB/Sulfiredoxin domain-containing protein</fullName>
    </recommendedName>
</protein>
<name>A0A1V0SL60_9VIRU</name>
<evidence type="ECO:0000313" key="1">
    <source>
        <dbReference type="EMBL" id="ARF12364.1"/>
    </source>
</evidence>
<sequence>MVQTYSENNNIYSVDMMFAYIHLFKPEIITINIKDILSNLDYKCWGDTSKKIYYSPMDVINNIKNKKYADEVERITNADLKYPIIMDGKYIVDGMHRLSKAYILGKKTIKVYKFTKAHMKKFIIDTNINWNSVDQLKTYDYIELFYKRFCK</sequence>
<dbReference type="EMBL" id="KY684112">
    <property type="protein sequence ID" value="ARF12364.1"/>
    <property type="molecule type" value="Genomic_DNA"/>
</dbReference>